<dbReference type="PANTHER" id="PTHR24287">
    <property type="entry name" value="P450, PUTATIVE (EUROFUNG)-RELATED"/>
    <property type="match status" value="1"/>
</dbReference>
<dbReference type="InterPro" id="IPR047146">
    <property type="entry name" value="Cyt_P450_E_CYP52_fungi"/>
</dbReference>
<comment type="similarity">
    <text evidence="2 9">Belongs to the cytochrome P450 family.</text>
</comment>
<keyword evidence="6 8" id="KW-0408">Iron</keyword>
<evidence type="ECO:0000256" key="8">
    <source>
        <dbReference type="PIRSR" id="PIRSR602402-1"/>
    </source>
</evidence>
<evidence type="ECO:0000256" key="5">
    <source>
        <dbReference type="ARBA" id="ARBA00023002"/>
    </source>
</evidence>
<evidence type="ECO:0000256" key="1">
    <source>
        <dbReference type="ARBA" id="ARBA00001971"/>
    </source>
</evidence>
<dbReference type="GO" id="GO:0016712">
    <property type="term" value="F:oxidoreductase activity, acting on paired donors, with incorporation or reduction of molecular oxygen, reduced flavin or flavoprotein as one donor, and incorporation of one atom of oxygen"/>
    <property type="evidence" value="ECO:0007669"/>
    <property type="project" value="InterPro"/>
</dbReference>
<protein>
    <submittedName>
        <fullName evidence="10">Cytochrome P450</fullName>
    </submittedName>
</protein>
<dbReference type="EMBL" id="KZ852087">
    <property type="protein sequence ID" value="RDH27603.1"/>
    <property type="molecule type" value="Genomic_DNA"/>
</dbReference>
<keyword evidence="4 8" id="KW-0479">Metal-binding</keyword>
<evidence type="ECO:0000256" key="6">
    <source>
        <dbReference type="ARBA" id="ARBA00023004"/>
    </source>
</evidence>
<dbReference type="InterPro" id="IPR036396">
    <property type="entry name" value="Cyt_P450_sf"/>
</dbReference>
<proteinExistence type="inferred from homology"/>
<name>A0A3F3PLA1_9EURO</name>
<dbReference type="Proteomes" id="UP000253729">
    <property type="component" value="Unassembled WGS sequence"/>
</dbReference>
<dbReference type="PRINTS" id="PR00385">
    <property type="entry name" value="P450"/>
</dbReference>
<dbReference type="GO" id="GO:0020037">
    <property type="term" value="F:heme binding"/>
    <property type="evidence" value="ECO:0007669"/>
    <property type="project" value="InterPro"/>
</dbReference>
<dbReference type="InterPro" id="IPR017972">
    <property type="entry name" value="Cyt_P450_CS"/>
</dbReference>
<organism evidence="10 11">
    <name type="scientific">Aspergillus welwitschiae</name>
    <dbReference type="NCBI Taxonomy" id="1341132"/>
    <lineage>
        <taxon>Eukaryota</taxon>
        <taxon>Fungi</taxon>
        <taxon>Dikarya</taxon>
        <taxon>Ascomycota</taxon>
        <taxon>Pezizomycotina</taxon>
        <taxon>Eurotiomycetes</taxon>
        <taxon>Eurotiomycetidae</taxon>
        <taxon>Eurotiales</taxon>
        <taxon>Aspergillaceae</taxon>
        <taxon>Aspergillus</taxon>
        <taxon>Aspergillus subgen. Circumdati</taxon>
    </lineage>
</organism>
<dbReference type="GO" id="GO:0005506">
    <property type="term" value="F:iron ion binding"/>
    <property type="evidence" value="ECO:0007669"/>
    <property type="project" value="InterPro"/>
</dbReference>
<dbReference type="PRINTS" id="PR01239">
    <property type="entry name" value="EP450IICYP52"/>
</dbReference>
<evidence type="ECO:0000313" key="11">
    <source>
        <dbReference type="Proteomes" id="UP000253729"/>
    </source>
</evidence>
<gene>
    <name evidence="10" type="ORF">BDQ94DRAFT_163505</name>
</gene>
<keyword evidence="11" id="KW-1185">Reference proteome</keyword>
<dbReference type="PANTHER" id="PTHR24287:SF17">
    <property type="entry name" value="P450, PUTATIVE (EUROFUNG)-RELATED"/>
    <property type="match status" value="1"/>
</dbReference>
<feature type="binding site" description="axial binding residue" evidence="8">
    <location>
        <position position="464"/>
    </location>
    <ligand>
        <name>heme</name>
        <dbReference type="ChEBI" id="CHEBI:30413"/>
    </ligand>
    <ligandPart>
        <name>Fe</name>
        <dbReference type="ChEBI" id="CHEBI:18248"/>
    </ligandPart>
</feature>
<keyword evidence="5 9" id="KW-0560">Oxidoreductase</keyword>
<dbReference type="STRING" id="1341132.A0A3F3PLA1"/>
<dbReference type="SUPFAM" id="SSF48264">
    <property type="entry name" value="Cytochrome P450"/>
    <property type="match status" value="1"/>
</dbReference>
<dbReference type="InterPro" id="IPR002974">
    <property type="entry name" value="Cyt_P450_E_CYP52_ascomycetes"/>
</dbReference>
<dbReference type="AlphaFoldDB" id="A0A3F3PLA1"/>
<dbReference type="Gene3D" id="1.10.630.10">
    <property type="entry name" value="Cytochrome P450"/>
    <property type="match status" value="1"/>
</dbReference>
<keyword evidence="7 9" id="KW-0503">Monooxygenase</keyword>
<evidence type="ECO:0000256" key="4">
    <source>
        <dbReference type="ARBA" id="ARBA00022723"/>
    </source>
</evidence>
<dbReference type="GeneID" id="38138109"/>
<sequence>MALHDLHTLTIIALLWPLLLQVIYRAFRAISSQRFRLLHGCQSAPKGRRLGLPFGIDHLAILWQAARKNRFLEAVDLDFRSSGRTTIIQRHLNRRTVMTCEPDNIRTILSLKSDDYNIASRKRSFGPLVSVGVLVTDGADWAHSRAITRRSFGRSQLANFEPLEQTLQDLVSLLPRDGGTVDLQPLFLRYTLDTASELQLGQSIHSLRQMAASDEKPTKVDEFREALRYAEKAVARRHQFGILRYFFLDRRTRESYRICQSFVDQLVEEALQQKAKRDSKKSSLASESSRASSRPYVPLYEWLEQTTDRWRLRSEVMTMLLTGGDTTASLLSNLFSMLARHPTVWQKLQAEISSTLQGRQPTYEELPRLQYLRYCINEALRLMPAIPLVDRVAKRDTVLPVGGGPDGQSPLLVPQGSQMVCTMYSLHHRVDYFGSDAKEFRPDRWATRQPGEEFMPFGTGPRGCVGRQWALTVTSYVTVRLMQLFPKMEGRDSQPWQEELSAMLMSKNGAKVALWAA</sequence>
<evidence type="ECO:0000313" key="10">
    <source>
        <dbReference type="EMBL" id="RDH27603.1"/>
    </source>
</evidence>
<dbReference type="InterPro" id="IPR002402">
    <property type="entry name" value="Cyt_P450_E_grp-II"/>
</dbReference>
<dbReference type="InterPro" id="IPR001128">
    <property type="entry name" value="Cyt_P450"/>
</dbReference>
<evidence type="ECO:0000256" key="9">
    <source>
        <dbReference type="RuleBase" id="RU000461"/>
    </source>
</evidence>
<evidence type="ECO:0000256" key="3">
    <source>
        <dbReference type="ARBA" id="ARBA00022617"/>
    </source>
</evidence>
<evidence type="ECO:0000256" key="2">
    <source>
        <dbReference type="ARBA" id="ARBA00010617"/>
    </source>
</evidence>
<dbReference type="CDD" id="cd11063">
    <property type="entry name" value="CYP52"/>
    <property type="match status" value="1"/>
</dbReference>
<reference evidence="10 11" key="1">
    <citation type="submission" date="2018-07" db="EMBL/GenBank/DDBJ databases">
        <title>The genomes of Aspergillus section Nigri reveals drivers in fungal speciation.</title>
        <authorList>
            <consortium name="DOE Joint Genome Institute"/>
            <person name="Vesth T.C."/>
            <person name="Nybo J."/>
            <person name="Theobald S."/>
            <person name="Brandl J."/>
            <person name="Frisvad J.C."/>
            <person name="Nielsen K.F."/>
            <person name="Lyhne E.K."/>
            <person name="Kogle M.E."/>
            <person name="Kuo A."/>
            <person name="Riley R."/>
            <person name="Clum A."/>
            <person name="Nolan M."/>
            <person name="Lipzen A."/>
            <person name="Salamov A."/>
            <person name="Henrissat B."/>
            <person name="Wiebenga A."/>
            <person name="De vries R.P."/>
            <person name="Grigoriev I.V."/>
            <person name="Mortensen U.H."/>
            <person name="Andersen M.R."/>
            <person name="Baker S.E."/>
        </authorList>
    </citation>
    <scope>NUCLEOTIDE SEQUENCE [LARGE SCALE GENOMIC DNA]</scope>
    <source>
        <strain evidence="10 11">CBS 139.54b</strain>
    </source>
</reference>
<evidence type="ECO:0000256" key="7">
    <source>
        <dbReference type="ARBA" id="ARBA00023033"/>
    </source>
</evidence>
<dbReference type="PRINTS" id="PR00464">
    <property type="entry name" value="EP450II"/>
</dbReference>
<accession>A0A3F3PLA1</accession>
<dbReference type="PROSITE" id="PS00086">
    <property type="entry name" value="CYTOCHROME_P450"/>
    <property type="match status" value="1"/>
</dbReference>
<dbReference type="RefSeq" id="XP_026620625.1">
    <property type="nucleotide sequence ID" value="XM_026769753.1"/>
</dbReference>
<comment type="cofactor">
    <cofactor evidence="1 8">
        <name>heme</name>
        <dbReference type="ChEBI" id="CHEBI:30413"/>
    </cofactor>
</comment>
<dbReference type="Pfam" id="PF00067">
    <property type="entry name" value="p450"/>
    <property type="match status" value="1"/>
</dbReference>
<keyword evidence="3 8" id="KW-0349">Heme</keyword>